<evidence type="ECO:0000313" key="3">
    <source>
        <dbReference type="Proteomes" id="UP000525078"/>
    </source>
</evidence>
<dbReference type="AlphaFoldDB" id="A0A7J6FLU5"/>
<gene>
    <name evidence="2" type="ORF">F8388_003217</name>
</gene>
<organism evidence="2 3">
    <name type="scientific">Cannabis sativa</name>
    <name type="common">Hemp</name>
    <name type="synonym">Marijuana</name>
    <dbReference type="NCBI Taxonomy" id="3483"/>
    <lineage>
        <taxon>Eukaryota</taxon>
        <taxon>Viridiplantae</taxon>
        <taxon>Streptophyta</taxon>
        <taxon>Embryophyta</taxon>
        <taxon>Tracheophyta</taxon>
        <taxon>Spermatophyta</taxon>
        <taxon>Magnoliopsida</taxon>
        <taxon>eudicotyledons</taxon>
        <taxon>Gunneridae</taxon>
        <taxon>Pentapetalae</taxon>
        <taxon>rosids</taxon>
        <taxon>fabids</taxon>
        <taxon>Rosales</taxon>
        <taxon>Cannabaceae</taxon>
        <taxon>Cannabis</taxon>
    </lineage>
</organism>
<reference evidence="2 3" key="1">
    <citation type="journal article" date="2020" name="bioRxiv">
        <title>Sequence and annotation of 42 cannabis genomes reveals extensive copy number variation in cannabinoid synthesis and pathogen resistance genes.</title>
        <authorList>
            <person name="Mckernan K.J."/>
            <person name="Helbert Y."/>
            <person name="Kane L.T."/>
            <person name="Ebling H."/>
            <person name="Zhang L."/>
            <person name="Liu B."/>
            <person name="Eaton Z."/>
            <person name="Mclaughlin S."/>
            <person name="Kingan S."/>
            <person name="Baybayan P."/>
            <person name="Concepcion G."/>
            <person name="Jordan M."/>
            <person name="Riva A."/>
            <person name="Barbazuk W."/>
            <person name="Harkins T."/>
        </authorList>
    </citation>
    <scope>NUCLEOTIDE SEQUENCE [LARGE SCALE GENOMIC DNA]</scope>
    <source>
        <strain evidence="3">cv. Jamaican Lion 4</strain>
        <tissue evidence="2">Leaf</tissue>
    </source>
</reference>
<evidence type="ECO:0008006" key="4">
    <source>
        <dbReference type="Google" id="ProtNLM"/>
    </source>
</evidence>
<name>A0A7J6FLU5_CANSA</name>
<keyword evidence="1" id="KW-0812">Transmembrane</keyword>
<evidence type="ECO:0000313" key="2">
    <source>
        <dbReference type="EMBL" id="KAF4371607.1"/>
    </source>
</evidence>
<dbReference type="Proteomes" id="UP000525078">
    <property type="component" value="Unassembled WGS sequence"/>
</dbReference>
<protein>
    <recommendedName>
        <fullName evidence="4">DUF4283 domain-containing protein</fullName>
    </recommendedName>
</protein>
<comment type="caution">
    <text evidence="2">The sequence shown here is derived from an EMBL/GenBank/DDBJ whole genome shotgun (WGS) entry which is preliminary data.</text>
</comment>
<keyword evidence="1" id="KW-1133">Transmembrane helix</keyword>
<proteinExistence type="predicted"/>
<accession>A0A7J6FLU5</accession>
<feature type="transmembrane region" description="Helical" evidence="1">
    <location>
        <begin position="92"/>
        <end position="112"/>
    </location>
</feature>
<evidence type="ECO:0000256" key="1">
    <source>
        <dbReference type="SAM" id="Phobius"/>
    </source>
</evidence>
<sequence length="395" mass="43793">MEATTTIVQNINAKGSIFVIKEDYSIMILTFGGLIFGQNPFYHPISHLIPVDPSSIGIFCSKRSSLPSAELWLGWPNPGSPRFVMKPLSSRLTIYGITAIPLHSLFSFLFYISTIPYQPLAMSISSHHHEQSLNLTEEEALVHEFDNISVRLDASPQSFFLVAKILTPKTIKADWVANAMKDAWIVRCPFSFSYYHSGMFLVRFGCEGDRRRVMEGQPWHFDLNLILFALPDEFDTVVPSQVHLIPFGKRSTGLAKFLAPEKSVYKKSTFDLSNSTLFEESSSRSSVSNQSLQDAINQFLVPNMVNTSLTLDVFTDVPRSDHSTSGLSMTSSVPSFVGIPSLPCSLPVAPIMTTSVISSVDKGKAVMVSKCPRIILSPPPMNLSGVKRSFTRQNV</sequence>
<dbReference type="EMBL" id="JAATIP010000110">
    <property type="protein sequence ID" value="KAF4371607.1"/>
    <property type="molecule type" value="Genomic_DNA"/>
</dbReference>
<keyword evidence="1" id="KW-0472">Membrane</keyword>